<gene>
    <name evidence="2" type="ORF">CRM22_001882</name>
</gene>
<organism evidence="2 3">
    <name type="scientific">Opisthorchis felineus</name>
    <dbReference type="NCBI Taxonomy" id="147828"/>
    <lineage>
        <taxon>Eukaryota</taxon>
        <taxon>Metazoa</taxon>
        <taxon>Spiralia</taxon>
        <taxon>Lophotrochozoa</taxon>
        <taxon>Platyhelminthes</taxon>
        <taxon>Trematoda</taxon>
        <taxon>Digenea</taxon>
        <taxon>Opisthorchiida</taxon>
        <taxon>Opisthorchiata</taxon>
        <taxon>Opisthorchiidae</taxon>
        <taxon>Opisthorchis</taxon>
    </lineage>
</organism>
<feature type="region of interest" description="Disordered" evidence="1">
    <location>
        <begin position="111"/>
        <end position="137"/>
    </location>
</feature>
<feature type="region of interest" description="Disordered" evidence="1">
    <location>
        <begin position="668"/>
        <end position="720"/>
    </location>
</feature>
<evidence type="ECO:0000313" key="2">
    <source>
        <dbReference type="EMBL" id="TGZ72777.1"/>
    </source>
</evidence>
<proteinExistence type="predicted"/>
<feature type="compositionally biased region" description="Polar residues" evidence="1">
    <location>
        <begin position="113"/>
        <end position="131"/>
    </location>
</feature>
<dbReference type="OrthoDB" id="6263445at2759"/>
<feature type="compositionally biased region" description="Basic residues" evidence="1">
    <location>
        <begin position="668"/>
        <end position="684"/>
    </location>
</feature>
<dbReference type="Proteomes" id="UP000308267">
    <property type="component" value="Unassembled WGS sequence"/>
</dbReference>
<dbReference type="AlphaFoldDB" id="A0A4S2MEZ5"/>
<name>A0A4S2MEZ5_OPIFE</name>
<protein>
    <submittedName>
        <fullName evidence="2">Uncharacterized protein</fullName>
    </submittedName>
</protein>
<feature type="region of interest" description="Disordered" evidence="1">
    <location>
        <begin position="303"/>
        <end position="323"/>
    </location>
</feature>
<evidence type="ECO:0000313" key="3">
    <source>
        <dbReference type="Proteomes" id="UP000308267"/>
    </source>
</evidence>
<sequence length="1152" mass="127493">MLCSCGNSRKVGPVKCTTNLAGYMGEHLSQTFYNRMVIRDIQCGGRALSPMCIGIGQPTPIDLSDCYGATDCDPRTVLCVAVHYFQRTFRVIPASKEIHCTLQQRDRIAASESCDQQGTSSPPSVEATDQQGVGKSTKSSGKKLALVTFLVYYPVGFMKSANDLLILPEQNKHTHLPPHEHEFVAYPKMFTLPVEEVGSRIVWGMMNSHKLRSNALTLSGDFLSACLGNHPGLKIRTWEEDESASSLECPASSQFTITSKGLYTRLCVIHRLQREGVNSTRLRTCTLPTDRLWYSKVVTVRTNSPAVGSSPPLESTERSEASEQMKAKTETSLLDWIGFKLKKIILNRVDVSPVNEHVVRETPVNCIHVVFVRRESADCGEVICETLRTATFPPAKLRRTRVRGTVQSGIRLKRRFSDLDLSTHNTDPVKRDNQKIPSLESLDPLGLKSEAKSEWSMLYSDSLPWKRSYSPPPCHNGPLSPTSLLHASIAIRVKQGAYLCRQSAALKDDQSTACQPTADQTDQSDAGCDVTYQTRNRVPPKRYDLAEQDLEMALQRSLNDKLTGDRRFSRRKSQNKVKLNITSSEGNALDMKCTDSVHNTSRTKTMVHPMGKLPQRIIRKLDRRAGKITSRGSTKTTTRKPYSLEPTLKQEYKTDELRSQTDLISRKVAKRRVKMKPLGRRSDKKHSVTADQTDELQHINRTGHPQESEQTSTASYPDLPKLTVLKGEEGSFTVKLRCSTEVSPINRTPKELHDCSSEELNLARTDLPSSTPELPTLRIENSTQVFNDFPYPLNLSVTEQNHLYQLSTDVNSSNQSGGARQTPGPCTNALPFVNQSLPLSCSGPMIQSSSLLPWSVSTSLSQGTPSGQIGPSTPLTMWTKLQHPLPPPEFRSFQPFRPEFTGGYTQDGIPTTTTNQIHCSSLPAPPNPIEPFSLCDGYTSGNLCSLTAVPPVPNATLVHNPSQTTNPEICIPSQADRPGPGEDERLLPQYTQFVQSDNITFNIVTRMNLQSDPLLWSSVPPALAAFSNQPADGIPCSRPPQSVTQIQPITSTTYWNPLCRTLSADVCQPVATVLHTPSLLQTNLPPMFLPSAPAHEITTDTCKSFFYVQPTVNSHQPNPFVTQFQPVGLLPFCETPTPLAVLPVPCPLQFIT</sequence>
<keyword evidence="3" id="KW-1185">Reference proteome</keyword>
<reference evidence="2 3" key="1">
    <citation type="journal article" date="2019" name="BMC Genomics">
        <title>New insights from Opisthorchis felineus genome: update on genomics of the epidemiologically important liver flukes.</title>
        <authorList>
            <person name="Ershov N.I."/>
            <person name="Mordvinov V.A."/>
            <person name="Prokhortchouk E.B."/>
            <person name="Pakharukova M.Y."/>
            <person name="Gunbin K.V."/>
            <person name="Ustyantsev K."/>
            <person name="Genaev M.A."/>
            <person name="Blinov A.G."/>
            <person name="Mazur A."/>
            <person name="Boulygina E."/>
            <person name="Tsygankova S."/>
            <person name="Khrameeva E."/>
            <person name="Chekanov N."/>
            <person name="Fan G."/>
            <person name="Xiao A."/>
            <person name="Zhang H."/>
            <person name="Xu X."/>
            <person name="Yang H."/>
            <person name="Solovyev V."/>
            <person name="Lee S.M."/>
            <person name="Liu X."/>
            <person name="Afonnikov D.A."/>
            <person name="Skryabin K.G."/>
        </authorList>
    </citation>
    <scope>NUCLEOTIDE SEQUENCE [LARGE SCALE GENOMIC DNA]</scope>
    <source>
        <strain evidence="2">AK-0245</strain>
        <tissue evidence="2">Whole organism</tissue>
    </source>
</reference>
<dbReference type="EMBL" id="SJOL01003347">
    <property type="protein sequence ID" value="TGZ72777.1"/>
    <property type="molecule type" value="Genomic_DNA"/>
</dbReference>
<comment type="caution">
    <text evidence="2">The sequence shown here is derived from an EMBL/GenBank/DDBJ whole genome shotgun (WGS) entry which is preliminary data.</text>
</comment>
<feature type="compositionally biased region" description="Polar residues" evidence="1">
    <location>
        <begin position="699"/>
        <end position="715"/>
    </location>
</feature>
<accession>A0A4S2MEZ5</accession>
<dbReference type="STRING" id="147828.A0A4S2MEZ5"/>
<evidence type="ECO:0000256" key="1">
    <source>
        <dbReference type="SAM" id="MobiDB-lite"/>
    </source>
</evidence>